<dbReference type="Pfam" id="PF12680">
    <property type="entry name" value="SnoaL_2"/>
    <property type="match status" value="1"/>
</dbReference>
<dbReference type="Gene3D" id="3.10.450.50">
    <property type="match status" value="1"/>
</dbReference>
<dbReference type="Proteomes" id="UP000651010">
    <property type="component" value="Unassembled WGS sequence"/>
</dbReference>
<keyword evidence="1" id="KW-0732">Signal</keyword>
<dbReference type="EMBL" id="JACZZA010000006">
    <property type="protein sequence ID" value="MBE1160926.1"/>
    <property type="molecule type" value="Genomic_DNA"/>
</dbReference>
<dbReference type="InterPro" id="IPR037401">
    <property type="entry name" value="SnoaL-like"/>
</dbReference>
<comment type="caution">
    <text evidence="3">The sequence shown here is derived from an EMBL/GenBank/DDBJ whole genome shotgun (WGS) entry which is preliminary data.</text>
</comment>
<evidence type="ECO:0000259" key="2">
    <source>
        <dbReference type="Pfam" id="PF12680"/>
    </source>
</evidence>
<feature type="domain" description="SnoaL-like" evidence="2">
    <location>
        <begin position="34"/>
        <end position="134"/>
    </location>
</feature>
<feature type="signal peptide" evidence="1">
    <location>
        <begin position="1"/>
        <end position="21"/>
    </location>
</feature>
<name>A0ABR9GA82_9GAMM</name>
<accession>A0ABR9GA82</accession>
<evidence type="ECO:0000256" key="1">
    <source>
        <dbReference type="SAM" id="SignalP"/>
    </source>
</evidence>
<sequence>MSLSKKLSMVLLACMPATLLAQGCGKASDPVQVVQAQVEAYNAHDIDAFAACYADDVSIVDLSGKHPPIQGIAALKTTYAFLAKVPKAYRVAIVQRSVSGPVVVDHERVLGLPAGKGQPEAFAVYEVRQGKIQRVWFPPAQ</sequence>
<dbReference type="SUPFAM" id="SSF54427">
    <property type="entry name" value="NTF2-like"/>
    <property type="match status" value="1"/>
</dbReference>
<dbReference type="PROSITE" id="PS51257">
    <property type="entry name" value="PROKAR_LIPOPROTEIN"/>
    <property type="match status" value="1"/>
</dbReference>
<feature type="chain" id="PRO_5046190824" evidence="1">
    <location>
        <begin position="22"/>
        <end position="141"/>
    </location>
</feature>
<organism evidence="3 4">
    <name type="scientific">Dyella acidiphila</name>
    <dbReference type="NCBI Taxonomy" id="2775866"/>
    <lineage>
        <taxon>Bacteria</taxon>
        <taxon>Pseudomonadati</taxon>
        <taxon>Pseudomonadota</taxon>
        <taxon>Gammaproteobacteria</taxon>
        <taxon>Lysobacterales</taxon>
        <taxon>Rhodanobacteraceae</taxon>
        <taxon>Dyella</taxon>
    </lineage>
</organism>
<evidence type="ECO:0000313" key="4">
    <source>
        <dbReference type="Proteomes" id="UP000651010"/>
    </source>
</evidence>
<keyword evidence="4" id="KW-1185">Reference proteome</keyword>
<evidence type="ECO:0000313" key="3">
    <source>
        <dbReference type="EMBL" id="MBE1160926.1"/>
    </source>
</evidence>
<proteinExistence type="predicted"/>
<dbReference type="RefSeq" id="WP_192555787.1">
    <property type="nucleotide sequence ID" value="NZ_JACZZA010000006.1"/>
</dbReference>
<reference evidence="3 4" key="1">
    <citation type="submission" date="2020-09" db="EMBL/GenBank/DDBJ databases">
        <title>Dyella sp. 7MK23 isolated from forest soil.</title>
        <authorList>
            <person name="Fu J."/>
        </authorList>
    </citation>
    <scope>NUCLEOTIDE SEQUENCE [LARGE SCALE GENOMIC DNA]</scope>
    <source>
        <strain evidence="3 4">7MK23</strain>
    </source>
</reference>
<protein>
    <submittedName>
        <fullName evidence="3">Nuclear transport factor 2 family protein</fullName>
    </submittedName>
</protein>
<dbReference type="InterPro" id="IPR032710">
    <property type="entry name" value="NTF2-like_dom_sf"/>
</dbReference>
<gene>
    <name evidence="3" type="ORF">IGX34_11035</name>
</gene>